<keyword evidence="6" id="KW-0732">Signal</keyword>
<accession>A0A1H2KID3</accession>
<keyword evidence="8" id="KW-1185">Reference proteome</keyword>
<protein>
    <submittedName>
        <fullName evidence="7">Neocarzinostatin family protein</fullName>
    </submittedName>
</protein>
<dbReference type="AlphaFoldDB" id="A0A1H2KID3"/>
<evidence type="ECO:0000313" key="8">
    <source>
        <dbReference type="Proteomes" id="UP000182977"/>
    </source>
</evidence>
<organism evidence="7 8">
    <name type="scientific">Jiangella alkaliphila</name>
    <dbReference type="NCBI Taxonomy" id="419479"/>
    <lineage>
        <taxon>Bacteria</taxon>
        <taxon>Bacillati</taxon>
        <taxon>Actinomycetota</taxon>
        <taxon>Actinomycetes</taxon>
        <taxon>Jiangellales</taxon>
        <taxon>Jiangellaceae</taxon>
        <taxon>Jiangella</taxon>
    </lineage>
</organism>
<evidence type="ECO:0000256" key="4">
    <source>
        <dbReference type="ARBA" id="ARBA00023125"/>
    </source>
</evidence>
<dbReference type="GO" id="GO:0003677">
    <property type="term" value="F:DNA binding"/>
    <property type="evidence" value="ECO:0007669"/>
    <property type="project" value="UniProtKB-KW"/>
</dbReference>
<dbReference type="Pfam" id="PF00960">
    <property type="entry name" value="Neocarzinostat"/>
    <property type="match status" value="1"/>
</dbReference>
<evidence type="ECO:0000256" key="2">
    <source>
        <dbReference type="ARBA" id="ARBA00022529"/>
    </source>
</evidence>
<dbReference type="OrthoDB" id="9932655at2"/>
<dbReference type="STRING" id="419479.SAMN04488563_3875"/>
<feature type="chain" id="PRO_5009278472" evidence="6">
    <location>
        <begin position="27"/>
        <end position="149"/>
    </location>
</feature>
<dbReference type="InterPro" id="IPR027273">
    <property type="entry name" value="Neocarzinostatin-like"/>
</dbReference>
<feature type="signal peptide" evidence="6">
    <location>
        <begin position="1"/>
        <end position="26"/>
    </location>
</feature>
<dbReference type="GO" id="GO:0042742">
    <property type="term" value="P:defense response to bacterium"/>
    <property type="evidence" value="ECO:0007669"/>
    <property type="project" value="UniProtKB-KW"/>
</dbReference>
<reference evidence="8" key="1">
    <citation type="submission" date="2016-10" db="EMBL/GenBank/DDBJ databases">
        <authorList>
            <person name="Varghese N."/>
            <person name="Submissions S."/>
        </authorList>
    </citation>
    <scope>NUCLEOTIDE SEQUENCE [LARGE SCALE GENOMIC DNA]</scope>
    <source>
        <strain evidence="8">DSM 45079</strain>
    </source>
</reference>
<dbReference type="InterPro" id="IPR002186">
    <property type="entry name" value="Neocarzinostatin_fam"/>
</dbReference>
<sequence>MRTARALVSLLALPAVLLAGAGSASASTITTPSGPISVTNNQVVAVSGTGTPGNAVTVAVCNSTVGGLNGTHCDGTNVVAPIIVSASGTWSTTITVHRTFTNVNLSGGPSSGTTVCSAGGVQCQIQTSEYTSWPPTGGPVGVDGVNINF</sequence>
<keyword evidence="5" id="KW-1015">Disulfide bond</keyword>
<dbReference type="Proteomes" id="UP000182977">
    <property type="component" value="Chromosome I"/>
</dbReference>
<evidence type="ECO:0000256" key="1">
    <source>
        <dbReference type="ARBA" id="ARBA00010648"/>
    </source>
</evidence>
<name>A0A1H2KID3_9ACTN</name>
<proteinExistence type="inferred from homology"/>
<keyword evidence="4" id="KW-0238">DNA-binding</keyword>
<comment type="similarity">
    <text evidence="1">Belongs to the neocarzinostatin family.</text>
</comment>
<evidence type="ECO:0000256" key="6">
    <source>
        <dbReference type="SAM" id="SignalP"/>
    </source>
</evidence>
<keyword evidence="2" id="KW-0929">Antimicrobial</keyword>
<dbReference type="RefSeq" id="WP_046770988.1">
    <property type="nucleotide sequence ID" value="NZ_LBMC01000038.1"/>
</dbReference>
<evidence type="ECO:0000256" key="3">
    <source>
        <dbReference type="ARBA" id="ARBA00023022"/>
    </source>
</evidence>
<dbReference type="Gene3D" id="2.60.40.230">
    <property type="entry name" value="Neocarzinostatin-like"/>
    <property type="match status" value="1"/>
</dbReference>
<keyword evidence="3" id="KW-0044">Antibiotic</keyword>
<dbReference type="SUPFAM" id="SSF49319">
    <property type="entry name" value="Actinoxanthin-like"/>
    <property type="match status" value="1"/>
</dbReference>
<evidence type="ECO:0000256" key="5">
    <source>
        <dbReference type="ARBA" id="ARBA00023157"/>
    </source>
</evidence>
<gene>
    <name evidence="7" type="ORF">SAMN04488563_3875</name>
</gene>
<dbReference type="EMBL" id="LT629791">
    <property type="protein sequence ID" value="SDU68477.1"/>
    <property type="molecule type" value="Genomic_DNA"/>
</dbReference>
<evidence type="ECO:0000313" key="7">
    <source>
        <dbReference type="EMBL" id="SDU68477.1"/>
    </source>
</evidence>